<feature type="compositionally biased region" description="Polar residues" evidence="1">
    <location>
        <begin position="1"/>
        <end position="22"/>
    </location>
</feature>
<dbReference type="Proteomes" id="UP000255279">
    <property type="component" value="Unassembled WGS sequence"/>
</dbReference>
<keyword evidence="2" id="KW-0472">Membrane</keyword>
<evidence type="ECO:0000256" key="2">
    <source>
        <dbReference type="SAM" id="Phobius"/>
    </source>
</evidence>
<dbReference type="STRING" id="34060.B0181_02630"/>
<dbReference type="EMBL" id="MUXU01000019">
    <property type="protein sequence ID" value="OOR91765.1"/>
    <property type="molecule type" value="Genomic_DNA"/>
</dbReference>
<feature type="transmembrane region" description="Helical" evidence="2">
    <location>
        <begin position="42"/>
        <end position="59"/>
    </location>
</feature>
<accession>A0A1T0A7N4</accession>
<feature type="transmembrane region" description="Helical" evidence="2">
    <location>
        <begin position="191"/>
        <end position="216"/>
    </location>
</feature>
<feature type="transmembrane region" description="Helical" evidence="2">
    <location>
        <begin position="161"/>
        <end position="179"/>
    </location>
</feature>
<evidence type="ECO:0000256" key="1">
    <source>
        <dbReference type="SAM" id="MobiDB-lite"/>
    </source>
</evidence>
<evidence type="ECO:0000313" key="6">
    <source>
        <dbReference type="Proteomes" id="UP000255279"/>
    </source>
</evidence>
<sequence length="392" mass="44129">MSDKLPNSNQEPKDNGQTTPNDQEYKKRAALIKNTLKIFDKLIPYGSIIGATFSFFVILDYLSDIQQQGLLSLVLQPSILMAIFTIAVLLVVFISLCFLPAHIAAIFTKRSLSTQQAKPNQSAKDYKSQRQKTLCDFMIYNTTACLFALQLLALIEFSNYWKYIPTGIIIFIAAIYTLYCDQSDNSKLKRLVLENLFGATINAFCLFLLLALVILWSGGADKGKMPVLITFILFISNTAFATQHFFFENPEDAIKTGAAALILLIAATVFAILHCHNISHHLMRTVGFIEKPQDAQWYAIHDDYFKNNISTSKQTTKQNFACPSSVNDITSYCHLKTDEKTHKETITNKDGTITVNEKTVISNKITNYNSDPRAVFGYMLWNLGETKILGLY</sequence>
<proteinExistence type="predicted"/>
<reference evidence="4 6" key="2">
    <citation type="submission" date="2018-06" db="EMBL/GenBank/DDBJ databases">
        <authorList>
            <consortium name="Pathogen Informatics"/>
            <person name="Doyle S."/>
        </authorList>
    </citation>
    <scope>NUCLEOTIDE SEQUENCE [LARGE SCALE GENOMIC DNA]</scope>
    <source>
        <strain evidence="4 6">NCTC10293</strain>
    </source>
</reference>
<name>A0A1T0A7N4_9GAMM</name>
<evidence type="ECO:0000313" key="3">
    <source>
        <dbReference type="EMBL" id="OOR91765.1"/>
    </source>
</evidence>
<dbReference type="Proteomes" id="UP000190435">
    <property type="component" value="Unassembled WGS sequence"/>
</dbReference>
<keyword evidence="2" id="KW-0812">Transmembrane</keyword>
<evidence type="ECO:0000313" key="4">
    <source>
        <dbReference type="EMBL" id="STZ14189.1"/>
    </source>
</evidence>
<dbReference type="OrthoDB" id="9794330at2"/>
<gene>
    <name evidence="3" type="ORF">B0181_02630</name>
    <name evidence="4" type="ORF">NCTC10293_01779</name>
</gene>
<organism evidence="3 5">
    <name type="scientific">Moraxella caviae</name>
    <dbReference type="NCBI Taxonomy" id="34060"/>
    <lineage>
        <taxon>Bacteria</taxon>
        <taxon>Pseudomonadati</taxon>
        <taxon>Pseudomonadota</taxon>
        <taxon>Gammaproteobacteria</taxon>
        <taxon>Moraxellales</taxon>
        <taxon>Moraxellaceae</taxon>
        <taxon>Moraxella</taxon>
    </lineage>
</organism>
<protein>
    <submittedName>
        <fullName evidence="3">Uncharacterized protein</fullName>
    </submittedName>
</protein>
<feature type="transmembrane region" description="Helical" evidence="2">
    <location>
        <begin position="254"/>
        <end position="273"/>
    </location>
</feature>
<feature type="region of interest" description="Disordered" evidence="1">
    <location>
        <begin position="1"/>
        <end position="24"/>
    </location>
</feature>
<feature type="transmembrane region" description="Helical" evidence="2">
    <location>
        <begin position="79"/>
        <end position="108"/>
    </location>
</feature>
<dbReference type="AlphaFoldDB" id="A0A1T0A7N4"/>
<keyword evidence="5" id="KW-1185">Reference proteome</keyword>
<feature type="transmembrane region" description="Helical" evidence="2">
    <location>
        <begin position="228"/>
        <end position="247"/>
    </location>
</feature>
<dbReference type="EMBL" id="UGQE01000004">
    <property type="protein sequence ID" value="STZ14189.1"/>
    <property type="molecule type" value="Genomic_DNA"/>
</dbReference>
<reference evidence="3 5" key="1">
    <citation type="submission" date="2017-02" db="EMBL/GenBank/DDBJ databases">
        <title>Draft genome sequence of Moraxella caviae CCUG 355 type strain.</title>
        <authorList>
            <person name="Engstrom-Jakobsson H."/>
            <person name="Salva-Serra F."/>
            <person name="Thorell K."/>
            <person name="Gonzales-Siles L."/>
            <person name="Karlsson R."/>
            <person name="Boulund F."/>
            <person name="Engstrand L."/>
            <person name="Moore E."/>
        </authorList>
    </citation>
    <scope>NUCLEOTIDE SEQUENCE [LARGE SCALE GENOMIC DNA]</scope>
    <source>
        <strain evidence="3 5">CCUG 355</strain>
    </source>
</reference>
<dbReference type="RefSeq" id="WP_078275935.1">
    <property type="nucleotide sequence ID" value="NZ_CAACXO010000045.1"/>
</dbReference>
<evidence type="ECO:0000313" key="5">
    <source>
        <dbReference type="Proteomes" id="UP000190435"/>
    </source>
</evidence>
<feature type="transmembrane region" description="Helical" evidence="2">
    <location>
        <begin position="137"/>
        <end position="155"/>
    </location>
</feature>
<keyword evidence="2" id="KW-1133">Transmembrane helix</keyword>